<dbReference type="EMBL" id="CP039268">
    <property type="protein sequence ID" value="QGU33235.1"/>
    <property type="molecule type" value="Genomic_DNA"/>
</dbReference>
<dbReference type="AlphaFoldDB" id="A0A6I6E2R5"/>
<dbReference type="InterPro" id="IPR021732">
    <property type="entry name" value="DUF3301"/>
</dbReference>
<name>A0A6I6E2R5_THETI</name>
<dbReference type="Pfam" id="PF11743">
    <property type="entry name" value="DUF3301"/>
    <property type="match status" value="1"/>
</dbReference>
<dbReference type="Proteomes" id="UP000426424">
    <property type="component" value="Chromosome"/>
</dbReference>
<dbReference type="KEGG" id="ttp:E6P07_09745"/>
<proteinExistence type="predicted"/>
<dbReference type="RefSeq" id="WP_153975429.1">
    <property type="nucleotide sequence ID" value="NZ_CP039268.1"/>
</dbReference>
<keyword evidence="2" id="KW-1185">Reference proteome</keyword>
<evidence type="ECO:0000313" key="2">
    <source>
        <dbReference type="Proteomes" id="UP000426424"/>
    </source>
</evidence>
<sequence length="105" mass="12434">MSHLFILTLLLLLGWFWLNSLRTREIAIGICKTACRQRKLQWLDQTVALRRIGLTWRADGVRLRRIYRFDFSQEGTERRQGYIVMHGLKLEELNFGLPDQVETDA</sequence>
<accession>A0A6I6E2R5</accession>
<organism evidence="1 2">
    <name type="scientific">Thermochromatium tepidum ATCC 43061</name>
    <dbReference type="NCBI Taxonomy" id="316276"/>
    <lineage>
        <taxon>Bacteria</taxon>
        <taxon>Pseudomonadati</taxon>
        <taxon>Pseudomonadota</taxon>
        <taxon>Gammaproteobacteria</taxon>
        <taxon>Chromatiales</taxon>
        <taxon>Chromatiaceae</taxon>
        <taxon>Thermochromatium</taxon>
    </lineage>
</organism>
<gene>
    <name evidence="1" type="ORF">E6P07_09745</name>
</gene>
<protein>
    <submittedName>
        <fullName evidence="1">DUF3301 domain-containing protein</fullName>
    </submittedName>
</protein>
<dbReference type="OrthoDB" id="5959530at2"/>
<evidence type="ECO:0000313" key="1">
    <source>
        <dbReference type="EMBL" id="QGU33235.1"/>
    </source>
</evidence>
<reference evidence="1 2" key="1">
    <citation type="submission" date="2019-12" db="EMBL/GenBank/DDBJ databases">
        <title>The complete genome of the thermophilic, anoxygenic phototrophic gammaproteobacterium Thermochromatium tepidum.</title>
        <authorList>
            <person name="Sattley W.M."/>
            <person name="Swingley W.D."/>
            <person name="Burchell B.M."/>
            <person name="Gurbani S.A."/>
            <person name="Kujawa C.M."/>
            <person name="Nuccio D.A."/>
            <person name="Schladweiler J."/>
            <person name="Shaffer K.N."/>
            <person name="Stokes L.M."/>
            <person name="Touchman J.W."/>
            <person name="Blankenship R.E."/>
            <person name="Madigan M.T."/>
        </authorList>
    </citation>
    <scope>NUCLEOTIDE SEQUENCE [LARGE SCALE GENOMIC DNA]</scope>
    <source>
        <strain evidence="1 2">ATCC 43061</strain>
    </source>
</reference>